<evidence type="ECO:0000313" key="1">
    <source>
        <dbReference type="EMBL" id="TKR62415.1"/>
    </source>
</evidence>
<dbReference type="Proteomes" id="UP000298663">
    <property type="component" value="Unassembled WGS sequence"/>
</dbReference>
<protein>
    <submittedName>
        <fullName evidence="1">Uncharacterized protein</fullName>
    </submittedName>
</protein>
<reference evidence="1 2" key="2">
    <citation type="journal article" date="2019" name="G3 (Bethesda)">
        <title>Hybrid Assembly of the Genome of the Entomopathogenic Nematode Steinernema carpocapsae Identifies the X-Chromosome.</title>
        <authorList>
            <person name="Serra L."/>
            <person name="Macchietto M."/>
            <person name="Macias-Munoz A."/>
            <person name="McGill C.J."/>
            <person name="Rodriguez I.M."/>
            <person name="Rodriguez B."/>
            <person name="Murad R."/>
            <person name="Mortazavi A."/>
        </authorList>
    </citation>
    <scope>NUCLEOTIDE SEQUENCE [LARGE SCALE GENOMIC DNA]</scope>
    <source>
        <strain evidence="1 2">ALL</strain>
    </source>
</reference>
<reference evidence="1 2" key="1">
    <citation type="journal article" date="2015" name="Genome Biol.">
        <title>Comparative genomics of Steinernema reveals deeply conserved gene regulatory networks.</title>
        <authorList>
            <person name="Dillman A.R."/>
            <person name="Macchietto M."/>
            <person name="Porter C.F."/>
            <person name="Rogers A."/>
            <person name="Williams B."/>
            <person name="Antoshechkin I."/>
            <person name="Lee M.M."/>
            <person name="Goodwin Z."/>
            <person name="Lu X."/>
            <person name="Lewis E.E."/>
            <person name="Goodrich-Blair H."/>
            <person name="Stock S.P."/>
            <person name="Adams B.J."/>
            <person name="Sternberg P.W."/>
            <person name="Mortazavi A."/>
        </authorList>
    </citation>
    <scope>NUCLEOTIDE SEQUENCE [LARGE SCALE GENOMIC DNA]</scope>
    <source>
        <strain evidence="1 2">ALL</strain>
    </source>
</reference>
<evidence type="ECO:0000313" key="2">
    <source>
        <dbReference type="Proteomes" id="UP000298663"/>
    </source>
</evidence>
<gene>
    <name evidence="1" type="ORF">L596_026383</name>
</gene>
<keyword evidence="2" id="KW-1185">Reference proteome</keyword>
<name>A0A4V5ZY61_STECR</name>
<sequence>MSVLEIELRFTHDLKPDDKADIGCSVLEKNVVRVACSALNYDDVAKCDEALENDWEIGEAGTDKTRFTSLKFQIYD</sequence>
<comment type="caution">
    <text evidence="1">The sequence shown here is derived from an EMBL/GenBank/DDBJ whole genome shotgun (WGS) entry which is preliminary data.</text>
</comment>
<accession>A0A4V5ZY61</accession>
<dbReference type="AlphaFoldDB" id="A0A4V5ZY61"/>
<proteinExistence type="predicted"/>
<dbReference type="EMBL" id="AZBU02000010">
    <property type="protein sequence ID" value="TKR62415.1"/>
    <property type="molecule type" value="Genomic_DNA"/>
</dbReference>
<organism evidence="1 2">
    <name type="scientific">Steinernema carpocapsae</name>
    <name type="common">Entomopathogenic nematode</name>
    <dbReference type="NCBI Taxonomy" id="34508"/>
    <lineage>
        <taxon>Eukaryota</taxon>
        <taxon>Metazoa</taxon>
        <taxon>Ecdysozoa</taxon>
        <taxon>Nematoda</taxon>
        <taxon>Chromadorea</taxon>
        <taxon>Rhabditida</taxon>
        <taxon>Tylenchina</taxon>
        <taxon>Panagrolaimomorpha</taxon>
        <taxon>Strongyloidoidea</taxon>
        <taxon>Steinernematidae</taxon>
        <taxon>Steinernema</taxon>
    </lineage>
</organism>